<proteinExistence type="predicted"/>
<feature type="transmembrane region" description="Helical" evidence="1">
    <location>
        <begin position="106"/>
        <end position="125"/>
    </location>
</feature>
<feature type="transmembrane region" description="Helical" evidence="1">
    <location>
        <begin position="29"/>
        <end position="53"/>
    </location>
</feature>
<evidence type="ECO:0000256" key="2">
    <source>
        <dbReference type="SAM" id="SignalP"/>
    </source>
</evidence>
<keyword evidence="1" id="KW-0812">Transmembrane</keyword>
<gene>
    <name evidence="3" type="ORF">TbgDal_VII6880</name>
</gene>
<feature type="signal peptide" evidence="2">
    <location>
        <begin position="1"/>
        <end position="19"/>
    </location>
</feature>
<keyword evidence="1" id="KW-1133">Transmembrane helix</keyword>
<dbReference type="GeneID" id="23862967"/>
<dbReference type="AlphaFoldDB" id="C9ZTR2"/>
<feature type="transmembrane region" description="Helical" evidence="1">
    <location>
        <begin position="65"/>
        <end position="86"/>
    </location>
</feature>
<accession>C9ZTR2</accession>
<reference evidence="4" key="1">
    <citation type="journal article" date="2010" name="PLoS Negl. Trop. Dis.">
        <title>The genome sequence of Trypanosoma brucei gambiense, causative agent of chronic human african trypanosomiasis.</title>
        <authorList>
            <person name="Jackson A.P."/>
            <person name="Sanders M."/>
            <person name="Berry A."/>
            <person name="McQuillan J."/>
            <person name="Aslett M.A."/>
            <person name="Quail M.A."/>
            <person name="Chukualim B."/>
            <person name="Capewell P."/>
            <person name="MacLeod A."/>
            <person name="Melville S.E."/>
            <person name="Gibson W."/>
            <person name="Barry J.D."/>
            <person name="Berriman M."/>
            <person name="Hertz-Fowler C."/>
        </authorList>
    </citation>
    <scope>NUCLEOTIDE SEQUENCE [LARGE SCALE GENOMIC DNA]</scope>
    <source>
        <strain evidence="4">MHOM/CI/86/DAL972</strain>
    </source>
</reference>
<name>C9ZTR2_TRYB9</name>
<feature type="chain" id="PRO_5003005623" description="T. brucei spp.-specific protein" evidence="2">
    <location>
        <begin position="20"/>
        <end position="126"/>
    </location>
</feature>
<evidence type="ECO:0000313" key="4">
    <source>
        <dbReference type="Proteomes" id="UP000002316"/>
    </source>
</evidence>
<evidence type="ECO:0000313" key="3">
    <source>
        <dbReference type="EMBL" id="CBH12797.1"/>
    </source>
</evidence>
<keyword evidence="1" id="KW-0472">Membrane</keyword>
<sequence length="126" mass="14360">MTVVIGLFFFVLFSPSVLQLDFSCCSLHLHYFSFVLLLLTSFILCVTGAPLSVQHNKRMKFISPAVVWTILWGCFFACLVLCSYIFICQQSCHIINFVEFTLERALYPFASLCCTSFSIVIAYQLI</sequence>
<evidence type="ECO:0008006" key="5">
    <source>
        <dbReference type="Google" id="ProtNLM"/>
    </source>
</evidence>
<dbReference type="RefSeq" id="XP_011775077.1">
    <property type="nucleotide sequence ID" value="XM_011776775.1"/>
</dbReference>
<dbReference type="KEGG" id="tbg:TbgDal_VII6880"/>
<protein>
    <recommendedName>
        <fullName evidence="5">T. brucei spp.-specific protein</fullName>
    </recommendedName>
</protein>
<organism evidence="3 4">
    <name type="scientific">Trypanosoma brucei gambiense (strain MHOM/CI/86/DAL972)</name>
    <dbReference type="NCBI Taxonomy" id="679716"/>
    <lineage>
        <taxon>Eukaryota</taxon>
        <taxon>Discoba</taxon>
        <taxon>Euglenozoa</taxon>
        <taxon>Kinetoplastea</taxon>
        <taxon>Metakinetoplastina</taxon>
        <taxon>Trypanosomatida</taxon>
        <taxon>Trypanosomatidae</taxon>
        <taxon>Trypanosoma</taxon>
    </lineage>
</organism>
<dbReference type="Proteomes" id="UP000002316">
    <property type="component" value="Chromosome 7"/>
</dbReference>
<keyword evidence="2" id="KW-0732">Signal</keyword>
<evidence type="ECO:0000256" key="1">
    <source>
        <dbReference type="SAM" id="Phobius"/>
    </source>
</evidence>
<dbReference type="EMBL" id="FN554970">
    <property type="protein sequence ID" value="CBH12797.1"/>
    <property type="molecule type" value="Genomic_DNA"/>
</dbReference>